<dbReference type="EMBL" id="JBFOLJ010000002">
    <property type="protein sequence ID" value="KAL2551973.1"/>
    <property type="molecule type" value="Genomic_DNA"/>
</dbReference>
<evidence type="ECO:0000313" key="2">
    <source>
        <dbReference type="EMBL" id="KAL2551973.1"/>
    </source>
</evidence>
<evidence type="ECO:0000313" key="4">
    <source>
        <dbReference type="Proteomes" id="UP001604277"/>
    </source>
</evidence>
<protein>
    <submittedName>
        <fullName evidence="3">Uncharacterized protein</fullName>
    </submittedName>
</protein>
<name>A0ABD1WQS7_9LAMI</name>
<evidence type="ECO:0000256" key="1">
    <source>
        <dbReference type="SAM" id="Coils"/>
    </source>
</evidence>
<comment type="caution">
    <text evidence="3">The sequence shown here is derived from an EMBL/GenBank/DDBJ whole genome shotgun (WGS) entry which is preliminary data.</text>
</comment>
<reference evidence="4" key="1">
    <citation type="submission" date="2024-07" db="EMBL/GenBank/DDBJ databases">
        <title>Two chromosome-level genome assemblies of Korean endemic species Abeliophyllum distichum and Forsythia ovata (Oleaceae).</title>
        <authorList>
            <person name="Jang H."/>
        </authorList>
    </citation>
    <scope>NUCLEOTIDE SEQUENCE [LARGE SCALE GENOMIC DNA]</scope>
</reference>
<keyword evidence="4" id="KW-1185">Reference proteome</keyword>
<dbReference type="AlphaFoldDB" id="A0ABD1WQS7"/>
<proteinExistence type="predicted"/>
<evidence type="ECO:0000313" key="3">
    <source>
        <dbReference type="EMBL" id="KAL2552028.1"/>
    </source>
</evidence>
<dbReference type="Proteomes" id="UP001604277">
    <property type="component" value="Unassembled WGS sequence"/>
</dbReference>
<keyword evidence="1" id="KW-0175">Coiled coil</keyword>
<accession>A0ABD1WQS7</accession>
<organism evidence="3 4">
    <name type="scientific">Forsythia ovata</name>
    <dbReference type="NCBI Taxonomy" id="205694"/>
    <lineage>
        <taxon>Eukaryota</taxon>
        <taxon>Viridiplantae</taxon>
        <taxon>Streptophyta</taxon>
        <taxon>Embryophyta</taxon>
        <taxon>Tracheophyta</taxon>
        <taxon>Spermatophyta</taxon>
        <taxon>Magnoliopsida</taxon>
        <taxon>eudicotyledons</taxon>
        <taxon>Gunneridae</taxon>
        <taxon>Pentapetalae</taxon>
        <taxon>asterids</taxon>
        <taxon>lamiids</taxon>
        <taxon>Lamiales</taxon>
        <taxon>Oleaceae</taxon>
        <taxon>Forsythieae</taxon>
        <taxon>Forsythia</taxon>
    </lineage>
</organism>
<feature type="coiled-coil region" evidence="1">
    <location>
        <begin position="109"/>
        <end position="136"/>
    </location>
</feature>
<dbReference type="EMBL" id="JBFOLJ010000002">
    <property type="protein sequence ID" value="KAL2552028.1"/>
    <property type="molecule type" value="Genomic_DNA"/>
</dbReference>
<sequence>MRMTWKFRRVGSSETHEVVEPHALEGLNYDQSVHIKVLEGRPSDINLEVFNMIPPHLQWAITTVELFWTDGWASYSAKSSAKAELNVARALAAWSLVNKERTTWLQGSLNESKQELKIISEERDKLKTDLETVESDVANFFKRCDYSLRAQELTAKALEEAT</sequence>
<gene>
    <name evidence="2" type="ORF">Fot_05592</name>
    <name evidence="3" type="ORF">Fot_05647</name>
</gene>
<reference evidence="3" key="2">
    <citation type="submission" date="2024-07" db="EMBL/GenBank/DDBJ databases">
        <title>Two chromosome-level genome assemblies of Korean endemic species Abeliophyllum distichum and Forsythia ovata (Oleaceae).</title>
        <authorList>
            <person name="Mun J.H."/>
        </authorList>
    </citation>
    <scope>NUCLEOTIDE SEQUENCE</scope>
    <source>
        <strain evidence="3">KNKB202402200001</strain>
        <tissue evidence="3">Leaf</tissue>
    </source>
</reference>